<feature type="domain" description="C2H2-type" evidence="12">
    <location>
        <begin position="419"/>
        <end position="446"/>
    </location>
</feature>
<feature type="domain" description="C2H2-type" evidence="12">
    <location>
        <begin position="568"/>
        <end position="595"/>
    </location>
</feature>
<dbReference type="InterPro" id="IPR036236">
    <property type="entry name" value="Znf_C2H2_sf"/>
</dbReference>
<dbReference type="GO" id="GO:0000978">
    <property type="term" value="F:RNA polymerase II cis-regulatory region sequence-specific DNA binding"/>
    <property type="evidence" value="ECO:0007669"/>
    <property type="project" value="TreeGrafter"/>
</dbReference>
<feature type="region of interest" description="Disordered" evidence="11">
    <location>
        <begin position="260"/>
        <end position="289"/>
    </location>
</feature>
<keyword evidence="6" id="KW-0805">Transcription regulation</keyword>
<evidence type="ECO:0000313" key="13">
    <source>
        <dbReference type="EMBL" id="GCC38592.1"/>
    </source>
</evidence>
<protein>
    <recommendedName>
        <fullName evidence="12">C2H2-type domain-containing protein</fullName>
    </recommendedName>
</protein>
<feature type="domain" description="C2H2-type" evidence="12">
    <location>
        <begin position="514"/>
        <end position="543"/>
    </location>
</feature>
<feature type="region of interest" description="Disordered" evidence="11">
    <location>
        <begin position="711"/>
        <end position="758"/>
    </location>
</feature>
<proteinExistence type="predicted"/>
<keyword evidence="7" id="KW-0238">DNA-binding</keyword>
<keyword evidence="4 10" id="KW-0863">Zinc-finger</keyword>
<keyword evidence="14" id="KW-1185">Reference proteome</keyword>
<dbReference type="GO" id="GO:0045944">
    <property type="term" value="P:positive regulation of transcription by RNA polymerase II"/>
    <property type="evidence" value="ECO:0007669"/>
    <property type="project" value="UniProtKB-ARBA"/>
</dbReference>
<feature type="domain" description="C2H2-type" evidence="12">
    <location>
        <begin position="540"/>
        <end position="564"/>
    </location>
</feature>
<feature type="domain" description="C2H2-type" evidence="12">
    <location>
        <begin position="596"/>
        <end position="623"/>
    </location>
</feature>
<evidence type="ECO:0000256" key="3">
    <source>
        <dbReference type="ARBA" id="ARBA00022737"/>
    </source>
</evidence>
<feature type="domain" description="C2H2-type" evidence="12">
    <location>
        <begin position="325"/>
        <end position="347"/>
    </location>
</feature>
<dbReference type="EMBL" id="BEZZ01001215">
    <property type="protein sequence ID" value="GCC38592.1"/>
    <property type="molecule type" value="Genomic_DNA"/>
</dbReference>
<gene>
    <name evidence="13" type="ORF">chiPu_0017107</name>
</gene>
<evidence type="ECO:0000256" key="11">
    <source>
        <dbReference type="SAM" id="MobiDB-lite"/>
    </source>
</evidence>
<dbReference type="FunFam" id="3.30.160.60:FF:000679">
    <property type="entry name" value="Zinc finger protein 341"/>
    <property type="match status" value="1"/>
</dbReference>
<evidence type="ECO:0000256" key="4">
    <source>
        <dbReference type="ARBA" id="ARBA00022771"/>
    </source>
</evidence>
<dbReference type="FunFam" id="3.30.160.60:FF:001031">
    <property type="entry name" value="zinc finger protein 341 isoform X1"/>
    <property type="match status" value="1"/>
</dbReference>
<keyword evidence="8" id="KW-0804">Transcription</keyword>
<evidence type="ECO:0000256" key="10">
    <source>
        <dbReference type="PROSITE-ProRule" id="PRU00042"/>
    </source>
</evidence>
<dbReference type="STRING" id="137246.A0A401T7J2"/>
<evidence type="ECO:0000256" key="9">
    <source>
        <dbReference type="ARBA" id="ARBA00023242"/>
    </source>
</evidence>
<name>A0A401T7J2_CHIPU</name>
<dbReference type="PROSITE" id="PS00028">
    <property type="entry name" value="ZINC_FINGER_C2H2_1"/>
    <property type="match status" value="10"/>
</dbReference>
<comment type="caution">
    <text evidence="13">The sequence shown here is derived from an EMBL/GenBank/DDBJ whole genome shotgun (WGS) entry which is preliminary data.</text>
</comment>
<dbReference type="Pfam" id="PF13894">
    <property type="entry name" value="zf-C2H2_4"/>
    <property type="match status" value="1"/>
</dbReference>
<feature type="compositionally biased region" description="Basic residues" evidence="11">
    <location>
        <begin position="717"/>
        <end position="733"/>
    </location>
</feature>
<dbReference type="PROSITE" id="PS50157">
    <property type="entry name" value="ZINC_FINGER_C2H2_2"/>
    <property type="match status" value="13"/>
</dbReference>
<dbReference type="FunFam" id="3.30.160.60:FF:000611">
    <property type="entry name" value="zinc finger protein 341 isoform X1"/>
    <property type="match status" value="1"/>
</dbReference>
<dbReference type="GO" id="GO:0000981">
    <property type="term" value="F:DNA-binding transcription factor activity, RNA polymerase II-specific"/>
    <property type="evidence" value="ECO:0007669"/>
    <property type="project" value="TreeGrafter"/>
</dbReference>
<evidence type="ECO:0000313" key="14">
    <source>
        <dbReference type="Proteomes" id="UP000287033"/>
    </source>
</evidence>
<keyword evidence="2" id="KW-0479">Metal-binding</keyword>
<feature type="domain" description="C2H2-type" evidence="12">
    <location>
        <begin position="447"/>
        <end position="476"/>
    </location>
</feature>
<sequence length="813" mass="90252">MAQAIFEALAGMDNQTVLAVQSLLESQGSVTDPSTHTVTSSSIQPTLDDDDVFLCGKCKKQFNSLQSFIAHKREQCQGSLPSLASVSLAPSNTFTSVTPMTSVPPPQPISRQQVSTYITVPHSPLTQALVQGNIIVSDDVLMSAMSAFTSLDQSLTPMQPPVQSSHNMHPGASYIPPPPPPPPTMTPQIQPSPSGNAVVQVYSQMNGTSSEGQSLAMQNFQHVQVPSQCVESSPFTTPPVYSPGKQGFKTKTSSIITTSSIHPAADDLSTFDPDSTKNRQPKDTLAVQEGKGKLQKLKCNYCNKMFAKNFDLQQHIRSHTGEKPFQCIVCGRAFAQKSNVKKHMQTHKVWPSGVSRSSVSMQVLTLNSEKVGDREESEVTELSQNAEQRALVNPASHSGEVGAGAGGEVKQMVVIDSSYQCQFCPGKFVTYFQLKSHMIQHKNQQVYKCVVKNCTQTFVKLDEFVEHIKNHDDEITYRCHLCSKIFPSLYELGVHQYSHNLYPQQTPKKCPTFYRCSRCLSKYSTPEALEHHLQTASHNYPCPHCQKVFPSERYLRRHLPVHGGGGVFKCQICKKSFKTEHYLKLHLLIHSGEKPFKCTLCSAAFNRKDKVKRHMLTHDPVKKFKCPFRVHSGCTKEFNRPDKLKAHIIAHSGIKPYKCQYCSKSFSRRAHMVEHQHSHTDTYTIRCAPCGKGFTREKYLKQHRCGLFAGRGEERQARKRRPGSRRGPCKPKRGPAESHTAPGTEEGADGGQAGQRREEHVIVLSESEEANATTNTNQNWLTISSPANSTLTELPSSQGVTMVTVPVYIQASE</sequence>
<dbReference type="FunFam" id="3.30.160.60:FF:001225">
    <property type="entry name" value="zinc finger protein 341 isoform X2"/>
    <property type="match status" value="1"/>
</dbReference>
<dbReference type="Pfam" id="PF13912">
    <property type="entry name" value="zf-C2H2_6"/>
    <property type="match status" value="2"/>
</dbReference>
<accession>A0A401T7J2</accession>
<evidence type="ECO:0000256" key="2">
    <source>
        <dbReference type="ARBA" id="ARBA00022723"/>
    </source>
</evidence>
<feature type="domain" description="C2H2-type" evidence="12">
    <location>
        <begin position="53"/>
        <end position="81"/>
    </location>
</feature>
<reference evidence="13 14" key="1">
    <citation type="journal article" date="2018" name="Nat. Ecol. Evol.">
        <title>Shark genomes provide insights into elasmobranch evolution and the origin of vertebrates.</title>
        <authorList>
            <person name="Hara Y"/>
            <person name="Yamaguchi K"/>
            <person name="Onimaru K"/>
            <person name="Kadota M"/>
            <person name="Koyanagi M"/>
            <person name="Keeley SD"/>
            <person name="Tatsumi K"/>
            <person name="Tanaka K"/>
            <person name="Motone F"/>
            <person name="Kageyama Y"/>
            <person name="Nozu R"/>
            <person name="Adachi N"/>
            <person name="Nishimura O"/>
            <person name="Nakagawa R"/>
            <person name="Tanegashima C"/>
            <person name="Kiyatake I"/>
            <person name="Matsumoto R"/>
            <person name="Murakumo K"/>
            <person name="Nishida K"/>
            <person name="Terakita A"/>
            <person name="Kuratani S"/>
            <person name="Sato K"/>
            <person name="Hyodo S Kuraku.S."/>
        </authorList>
    </citation>
    <scope>NUCLEOTIDE SEQUENCE [LARGE SCALE GENOMIC DNA]</scope>
</reference>
<dbReference type="Gene3D" id="3.30.160.60">
    <property type="entry name" value="Classic Zinc Finger"/>
    <property type="match status" value="8"/>
</dbReference>
<keyword evidence="9" id="KW-0539">Nucleus</keyword>
<feature type="domain" description="C2H2-type" evidence="12">
    <location>
        <begin position="477"/>
        <end position="499"/>
    </location>
</feature>
<dbReference type="PANTHER" id="PTHR19818:SF139">
    <property type="entry name" value="PAIR-RULE PROTEIN ODD-PAIRED"/>
    <property type="match status" value="1"/>
</dbReference>
<evidence type="ECO:0000259" key="12">
    <source>
        <dbReference type="PROSITE" id="PS50157"/>
    </source>
</evidence>
<dbReference type="GO" id="GO:0008270">
    <property type="term" value="F:zinc ion binding"/>
    <property type="evidence" value="ECO:0007669"/>
    <property type="project" value="UniProtKB-KW"/>
</dbReference>
<dbReference type="GO" id="GO:0005634">
    <property type="term" value="C:nucleus"/>
    <property type="evidence" value="ECO:0007669"/>
    <property type="project" value="UniProtKB-SubCell"/>
</dbReference>
<dbReference type="FunFam" id="3.30.160.60:FF:000618">
    <property type="entry name" value="zinc finger protein 341 isoform X1"/>
    <property type="match status" value="1"/>
</dbReference>
<comment type="subcellular location">
    <subcellularLocation>
        <location evidence="1">Nucleus</location>
    </subcellularLocation>
</comment>
<evidence type="ECO:0000256" key="8">
    <source>
        <dbReference type="ARBA" id="ARBA00023163"/>
    </source>
</evidence>
<feature type="domain" description="C2H2-type" evidence="12">
    <location>
        <begin position="657"/>
        <end position="684"/>
    </location>
</feature>
<dbReference type="SUPFAM" id="SSF57667">
    <property type="entry name" value="beta-beta-alpha zinc fingers"/>
    <property type="match status" value="5"/>
</dbReference>
<dbReference type="Proteomes" id="UP000287033">
    <property type="component" value="Unassembled WGS sequence"/>
</dbReference>
<organism evidence="13 14">
    <name type="scientific">Chiloscyllium punctatum</name>
    <name type="common">Brownbanded bambooshark</name>
    <name type="synonym">Hemiscyllium punctatum</name>
    <dbReference type="NCBI Taxonomy" id="137246"/>
    <lineage>
        <taxon>Eukaryota</taxon>
        <taxon>Metazoa</taxon>
        <taxon>Chordata</taxon>
        <taxon>Craniata</taxon>
        <taxon>Vertebrata</taxon>
        <taxon>Chondrichthyes</taxon>
        <taxon>Elasmobranchii</taxon>
        <taxon>Galeomorphii</taxon>
        <taxon>Galeoidea</taxon>
        <taxon>Orectolobiformes</taxon>
        <taxon>Hemiscylliidae</taxon>
        <taxon>Chiloscyllium</taxon>
    </lineage>
</organism>
<feature type="domain" description="C2H2-type" evidence="12">
    <location>
        <begin position="297"/>
        <end position="324"/>
    </location>
</feature>
<dbReference type="SMART" id="SM00355">
    <property type="entry name" value="ZnF_C2H2"/>
    <property type="match status" value="13"/>
</dbReference>
<dbReference type="AlphaFoldDB" id="A0A401T7J2"/>
<keyword evidence="5" id="KW-0862">Zinc</keyword>
<dbReference type="InterPro" id="IPR050329">
    <property type="entry name" value="GLI_C2H2-zinc-finger"/>
</dbReference>
<evidence type="ECO:0000256" key="5">
    <source>
        <dbReference type="ARBA" id="ARBA00022833"/>
    </source>
</evidence>
<evidence type="ECO:0000256" key="1">
    <source>
        <dbReference type="ARBA" id="ARBA00004123"/>
    </source>
</evidence>
<feature type="domain" description="C2H2-type" evidence="12">
    <location>
        <begin position="685"/>
        <end position="715"/>
    </location>
</feature>
<dbReference type="FunFam" id="3.30.160.60:FF:001229">
    <property type="entry name" value="Zinc finger protein 341"/>
    <property type="match status" value="1"/>
</dbReference>
<evidence type="ECO:0000256" key="6">
    <source>
        <dbReference type="ARBA" id="ARBA00023015"/>
    </source>
</evidence>
<dbReference type="Pfam" id="PF00096">
    <property type="entry name" value="zf-C2H2"/>
    <property type="match status" value="5"/>
</dbReference>
<feature type="domain" description="C2H2-type" evidence="12">
    <location>
        <begin position="624"/>
        <end position="656"/>
    </location>
</feature>
<evidence type="ECO:0000256" key="7">
    <source>
        <dbReference type="ARBA" id="ARBA00023125"/>
    </source>
</evidence>
<keyword evidence="3" id="KW-0677">Repeat</keyword>
<dbReference type="OMA" id="DGPCAML"/>
<dbReference type="PANTHER" id="PTHR19818">
    <property type="entry name" value="ZINC FINGER PROTEIN ZIC AND GLI"/>
    <property type="match status" value="1"/>
</dbReference>
<dbReference type="OrthoDB" id="10064525at2759"/>
<dbReference type="InterPro" id="IPR013087">
    <property type="entry name" value="Znf_C2H2_type"/>
</dbReference>